<evidence type="ECO:0000313" key="3">
    <source>
        <dbReference type="EMBL" id="KAJ7313874.1"/>
    </source>
</evidence>
<dbReference type="GO" id="GO:0006357">
    <property type="term" value="P:regulation of transcription by RNA polymerase II"/>
    <property type="evidence" value="ECO:0007669"/>
    <property type="project" value="TreeGrafter"/>
</dbReference>
<dbReference type="PANTHER" id="PTHR17149">
    <property type="entry name" value="NUCLEAR PROTEIN 1 AND 2"/>
    <property type="match status" value="1"/>
</dbReference>
<dbReference type="PANTHER" id="PTHR17149:SF6">
    <property type="entry name" value="NUCLEAR PROTEIN 1"/>
    <property type="match status" value="1"/>
</dbReference>
<evidence type="ECO:0000256" key="2">
    <source>
        <dbReference type="SAM" id="MobiDB-lite"/>
    </source>
</evidence>
<dbReference type="InterPro" id="IPR018792">
    <property type="entry name" value="NUPR1-like"/>
</dbReference>
<feature type="region of interest" description="Disordered" evidence="2">
    <location>
        <begin position="104"/>
        <end position="151"/>
    </location>
</feature>
<dbReference type="GO" id="GO:0045786">
    <property type="term" value="P:negative regulation of cell cycle"/>
    <property type="evidence" value="ECO:0007669"/>
    <property type="project" value="TreeGrafter"/>
</dbReference>
<comment type="caution">
    <text evidence="3">The sequence shown here is derived from an EMBL/GenBank/DDBJ whole genome shotgun (WGS) entry which is preliminary data.</text>
</comment>
<accession>A0A9Q1AVJ6</accession>
<comment type="similarity">
    <text evidence="1">Belongs to the NUPR family.</text>
</comment>
<dbReference type="OrthoDB" id="10030453at2759"/>
<dbReference type="EMBL" id="JAPFRF010000012">
    <property type="protein sequence ID" value="KAJ7313874.1"/>
    <property type="molecule type" value="Genomic_DNA"/>
</dbReference>
<dbReference type="Proteomes" id="UP001142489">
    <property type="component" value="Unassembled WGS sequence"/>
</dbReference>
<name>A0A9Q1AVJ6_9SAUR</name>
<dbReference type="AlphaFoldDB" id="A0A9Q1AVJ6"/>
<sequence length="151" mass="17118">MFEALQLARRLGKGMTHVSYWAVLLELLRGWGTFQGAEKKSKHGPRFAAREGGGRVMIGNWQAETGKSPVMSVSFVQAEKLRPTAFEVEYFDQYDFYSLTDRYSAGSSRKGRSKKEAEDHTNRPSPAGHERKIVQKLQRTEQKRKGPAAKK</sequence>
<reference evidence="3" key="1">
    <citation type="journal article" date="2023" name="DNA Res.">
        <title>Chromosome-level genome assembly of Phrynocephalus forsythii using third-generation DNA sequencing and Hi-C analysis.</title>
        <authorList>
            <person name="Qi Y."/>
            <person name="Zhao W."/>
            <person name="Zhao Y."/>
            <person name="Niu C."/>
            <person name="Cao S."/>
            <person name="Zhang Y."/>
        </authorList>
    </citation>
    <scope>NUCLEOTIDE SEQUENCE</scope>
    <source>
        <tissue evidence="3">Muscle</tissue>
    </source>
</reference>
<gene>
    <name evidence="3" type="ORF">JRQ81_005644</name>
</gene>
<dbReference type="GO" id="GO:0005634">
    <property type="term" value="C:nucleus"/>
    <property type="evidence" value="ECO:0007669"/>
    <property type="project" value="TreeGrafter"/>
</dbReference>
<dbReference type="Pfam" id="PF10195">
    <property type="entry name" value="Phospho_p8"/>
    <property type="match status" value="1"/>
</dbReference>
<dbReference type="GO" id="GO:0008285">
    <property type="term" value="P:negative regulation of cell population proliferation"/>
    <property type="evidence" value="ECO:0007669"/>
    <property type="project" value="TreeGrafter"/>
</dbReference>
<keyword evidence="4" id="KW-1185">Reference proteome</keyword>
<feature type="compositionally biased region" description="Basic and acidic residues" evidence="2">
    <location>
        <begin position="114"/>
        <end position="144"/>
    </location>
</feature>
<organism evidence="3 4">
    <name type="scientific">Phrynocephalus forsythii</name>
    <dbReference type="NCBI Taxonomy" id="171643"/>
    <lineage>
        <taxon>Eukaryota</taxon>
        <taxon>Metazoa</taxon>
        <taxon>Chordata</taxon>
        <taxon>Craniata</taxon>
        <taxon>Vertebrata</taxon>
        <taxon>Euteleostomi</taxon>
        <taxon>Lepidosauria</taxon>
        <taxon>Squamata</taxon>
        <taxon>Bifurcata</taxon>
        <taxon>Unidentata</taxon>
        <taxon>Episquamata</taxon>
        <taxon>Toxicofera</taxon>
        <taxon>Iguania</taxon>
        <taxon>Acrodonta</taxon>
        <taxon>Agamidae</taxon>
        <taxon>Agaminae</taxon>
        <taxon>Phrynocephalus</taxon>
    </lineage>
</organism>
<evidence type="ECO:0000256" key="1">
    <source>
        <dbReference type="ARBA" id="ARBA00009380"/>
    </source>
</evidence>
<proteinExistence type="inferred from homology"/>
<evidence type="ECO:0000313" key="4">
    <source>
        <dbReference type="Proteomes" id="UP001142489"/>
    </source>
</evidence>
<protein>
    <submittedName>
        <fullName evidence="3">Uncharacterized protein</fullName>
    </submittedName>
</protein>